<dbReference type="AlphaFoldDB" id="A0A0V1KJ65"/>
<accession>A0A0V1KJ65</accession>
<name>A0A0V1KJ65_9BILA</name>
<organism evidence="1 2">
    <name type="scientific">Trichinella nativa</name>
    <dbReference type="NCBI Taxonomy" id="6335"/>
    <lineage>
        <taxon>Eukaryota</taxon>
        <taxon>Metazoa</taxon>
        <taxon>Ecdysozoa</taxon>
        <taxon>Nematoda</taxon>
        <taxon>Enoplea</taxon>
        <taxon>Dorylaimia</taxon>
        <taxon>Trichinellida</taxon>
        <taxon>Trichinellidae</taxon>
        <taxon>Trichinella</taxon>
    </lineage>
</organism>
<gene>
    <name evidence="1" type="ORF">T02_4847</name>
</gene>
<evidence type="ECO:0000313" key="2">
    <source>
        <dbReference type="Proteomes" id="UP000054721"/>
    </source>
</evidence>
<keyword evidence="2" id="KW-1185">Reference proteome</keyword>
<proteinExistence type="predicted"/>
<comment type="caution">
    <text evidence="1">The sequence shown here is derived from an EMBL/GenBank/DDBJ whole genome shotgun (WGS) entry which is preliminary data.</text>
</comment>
<sequence>MARKLKITENEIHTLGREIRRGKLKKLDNLEMSTDLEYGEKTENHGNEKYTR</sequence>
<reference evidence="1 2" key="1">
    <citation type="submission" date="2015-05" db="EMBL/GenBank/DDBJ databases">
        <title>Evolution of Trichinella species and genotypes.</title>
        <authorList>
            <person name="Korhonen P.K."/>
            <person name="Edoardo P."/>
            <person name="Giuseppe L.R."/>
            <person name="Gasser R.B."/>
        </authorList>
    </citation>
    <scope>NUCLEOTIDE SEQUENCE [LARGE SCALE GENOMIC DNA]</scope>
    <source>
        <strain evidence="1">ISS10</strain>
    </source>
</reference>
<dbReference type="Proteomes" id="UP000054721">
    <property type="component" value="Unassembled WGS sequence"/>
</dbReference>
<evidence type="ECO:0000313" key="1">
    <source>
        <dbReference type="EMBL" id="KRZ47302.1"/>
    </source>
</evidence>
<protein>
    <submittedName>
        <fullName evidence="1">Uncharacterized protein</fullName>
    </submittedName>
</protein>
<dbReference type="EMBL" id="JYDW01000983">
    <property type="protein sequence ID" value="KRZ47302.1"/>
    <property type="molecule type" value="Genomic_DNA"/>
</dbReference>